<keyword evidence="2" id="KW-0812">Transmembrane</keyword>
<feature type="transmembrane region" description="Helical" evidence="2">
    <location>
        <begin position="132"/>
        <end position="155"/>
    </location>
</feature>
<organism evidence="3 4">
    <name type="scientific">Coemansia erecta</name>
    <dbReference type="NCBI Taxonomy" id="147472"/>
    <lineage>
        <taxon>Eukaryota</taxon>
        <taxon>Fungi</taxon>
        <taxon>Fungi incertae sedis</taxon>
        <taxon>Zoopagomycota</taxon>
        <taxon>Kickxellomycotina</taxon>
        <taxon>Kickxellomycetes</taxon>
        <taxon>Kickxellales</taxon>
        <taxon>Kickxellaceae</taxon>
        <taxon>Coemansia</taxon>
    </lineage>
</organism>
<feature type="region of interest" description="Disordered" evidence="1">
    <location>
        <begin position="214"/>
        <end position="250"/>
    </location>
</feature>
<feature type="compositionally biased region" description="Polar residues" evidence="1">
    <location>
        <begin position="232"/>
        <end position="250"/>
    </location>
</feature>
<keyword evidence="4" id="KW-1185">Reference proteome</keyword>
<dbReference type="AlphaFoldDB" id="A0A9W7Y163"/>
<protein>
    <recommendedName>
        <fullName evidence="5">G-protein coupled receptors family 3 profile domain-containing protein</fullName>
    </recommendedName>
</protein>
<evidence type="ECO:0000256" key="1">
    <source>
        <dbReference type="SAM" id="MobiDB-lite"/>
    </source>
</evidence>
<gene>
    <name evidence="3" type="ORF">LPJ53_002536</name>
</gene>
<evidence type="ECO:0000313" key="3">
    <source>
        <dbReference type="EMBL" id="KAJ1723096.1"/>
    </source>
</evidence>
<dbReference type="Proteomes" id="UP001149813">
    <property type="component" value="Unassembled WGS sequence"/>
</dbReference>
<evidence type="ECO:0008006" key="5">
    <source>
        <dbReference type="Google" id="ProtNLM"/>
    </source>
</evidence>
<evidence type="ECO:0000256" key="2">
    <source>
        <dbReference type="SAM" id="Phobius"/>
    </source>
</evidence>
<accession>A0A9W7Y163</accession>
<evidence type="ECO:0000313" key="4">
    <source>
        <dbReference type="Proteomes" id="UP001149813"/>
    </source>
</evidence>
<dbReference type="EMBL" id="JANBOJ010000081">
    <property type="protein sequence ID" value="KAJ1723096.1"/>
    <property type="molecule type" value="Genomic_DNA"/>
</dbReference>
<feature type="transmembrane region" description="Helical" evidence="2">
    <location>
        <begin position="21"/>
        <end position="45"/>
    </location>
</feature>
<proteinExistence type="predicted"/>
<feature type="transmembrane region" description="Helical" evidence="2">
    <location>
        <begin position="65"/>
        <end position="86"/>
    </location>
</feature>
<keyword evidence="2" id="KW-1133">Transmembrane helix</keyword>
<keyword evidence="2" id="KW-0472">Membrane</keyword>
<reference evidence="3" key="1">
    <citation type="submission" date="2022-07" db="EMBL/GenBank/DDBJ databases">
        <title>Phylogenomic reconstructions and comparative analyses of Kickxellomycotina fungi.</title>
        <authorList>
            <person name="Reynolds N.K."/>
            <person name="Stajich J.E."/>
            <person name="Barry K."/>
            <person name="Grigoriev I.V."/>
            <person name="Crous P."/>
            <person name="Smith M.E."/>
        </authorList>
    </citation>
    <scope>NUCLEOTIDE SEQUENCE</scope>
    <source>
        <strain evidence="3">NBRC 32514</strain>
    </source>
</reference>
<feature type="transmembrane region" description="Helical" evidence="2">
    <location>
        <begin position="98"/>
        <end position="120"/>
    </location>
</feature>
<sequence>MMLLRVYNYIGIFMLNRRNTGIYFIIPVAYVTGISILYGVLAFVINPSSGYSYDPATNMCIVGTPIYIVGVVLLAVQGILMCAMLVKARKMECCFHEYRNMLITFGVCIVAGIIIIVLRFVKIGSDGTATGILKMIFIFIPQQVYFYMILGVPIYHSIRDSEEYLTYFIDRIEGQGLSPVYEMAGKCSLGEISNMSEYNQSRGVSIQKRITGTSQFSGNVPAPDSVGDSSRHSPTTAHEPNQESTFSYVG</sequence>
<dbReference type="OrthoDB" id="5522615at2759"/>
<comment type="caution">
    <text evidence="3">The sequence shown here is derived from an EMBL/GenBank/DDBJ whole genome shotgun (WGS) entry which is preliminary data.</text>
</comment>
<name>A0A9W7Y163_9FUNG</name>